<reference evidence="2" key="1">
    <citation type="journal article" date="2013" name="Nature">
        <title>Draft genome of the wheat A-genome progenitor Triticum urartu.</title>
        <authorList>
            <person name="Ling H.Q."/>
            <person name="Zhao S."/>
            <person name="Liu D."/>
            <person name="Wang J."/>
            <person name="Sun H."/>
            <person name="Zhang C."/>
            <person name="Fan H."/>
            <person name="Li D."/>
            <person name="Dong L."/>
            <person name="Tao Y."/>
            <person name="Gao C."/>
            <person name="Wu H."/>
            <person name="Li Y."/>
            <person name="Cui Y."/>
            <person name="Guo X."/>
            <person name="Zheng S."/>
            <person name="Wang B."/>
            <person name="Yu K."/>
            <person name="Liang Q."/>
            <person name="Yang W."/>
            <person name="Lou X."/>
            <person name="Chen J."/>
            <person name="Feng M."/>
            <person name="Jian J."/>
            <person name="Zhang X."/>
            <person name="Luo G."/>
            <person name="Jiang Y."/>
            <person name="Liu J."/>
            <person name="Wang Z."/>
            <person name="Sha Y."/>
            <person name="Zhang B."/>
            <person name="Wu H."/>
            <person name="Tang D."/>
            <person name="Shen Q."/>
            <person name="Xue P."/>
            <person name="Zou S."/>
            <person name="Wang X."/>
            <person name="Liu X."/>
            <person name="Wang F."/>
            <person name="Yang Y."/>
            <person name="An X."/>
            <person name="Dong Z."/>
            <person name="Zhang K."/>
            <person name="Zhang X."/>
            <person name="Luo M.C."/>
            <person name="Dvorak J."/>
            <person name="Tong Y."/>
            <person name="Wang J."/>
            <person name="Yang H."/>
            <person name="Li Z."/>
            <person name="Wang D."/>
            <person name="Zhang A."/>
            <person name="Wang J."/>
        </authorList>
    </citation>
    <scope>NUCLEOTIDE SEQUENCE</scope>
    <source>
        <strain evidence="2">cv. G1812</strain>
    </source>
</reference>
<evidence type="ECO:0000313" key="2">
    <source>
        <dbReference type="Proteomes" id="UP000015106"/>
    </source>
</evidence>
<dbReference type="AlphaFoldDB" id="A0A8R7QPK5"/>
<reference evidence="1" key="2">
    <citation type="submission" date="2018-03" db="EMBL/GenBank/DDBJ databases">
        <title>The Triticum urartu genome reveals the dynamic nature of wheat genome evolution.</title>
        <authorList>
            <person name="Ling H."/>
            <person name="Ma B."/>
            <person name="Shi X."/>
            <person name="Liu H."/>
            <person name="Dong L."/>
            <person name="Sun H."/>
            <person name="Cao Y."/>
            <person name="Gao Q."/>
            <person name="Zheng S."/>
            <person name="Li Y."/>
            <person name="Yu Y."/>
            <person name="Du H."/>
            <person name="Qi M."/>
            <person name="Li Y."/>
            <person name="Yu H."/>
            <person name="Cui Y."/>
            <person name="Wang N."/>
            <person name="Chen C."/>
            <person name="Wu H."/>
            <person name="Zhao Y."/>
            <person name="Zhang J."/>
            <person name="Li Y."/>
            <person name="Zhou W."/>
            <person name="Zhang B."/>
            <person name="Hu W."/>
            <person name="Eijk M."/>
            <person name="Tang J."/>
            <person name="Witsenboer H."/>
            <person name="Zhao S."/>
            <person name="Li Z."/>
            <person name="Zhang A."/>
            <person name="Wang D."/>
            <person name="Liang C."/>
        </authorList>
    </citation>
    <scope>NUCLEOTIDE SEQUENCE [LARGE SCALE GENOMIC DNA]</scope>
    <source>
        <strain evidence="1">cv. G1812</strain>
    </source>
</reference>
<dbReference type="EnsemblPlants" id="TuG1812G0600001677.01.T01">
    <property type="protein sequence ID" value="TuG1812G0600001677.01.T01.cds287795"/>
    <property type="gene ID" value="TuG1812G0600001677.01"/>
</dbReference>
<keyword evidence="2" id="KW-1185">Reference proteome</keyword>
<dbReference type="Proteomes" id="UP000015106">
    <property type="component" value="Chromosome 6"/>
</dbReference>
<sequence>MFSPETRCCSCLFVARCETSTVMCLCSLVKLITYVLLAVETCYIL</sequence>
<name>A0A8R7QPK5_TRIUA</name>
<proteinExistence type="predicted"/>
<organism evidence="1 2">
    <name type="scientific">Triticum urartu</name>
    <name type="common">Red wild einkorn</name>
    <name type="synonym">Crithodium urartu</name>
    <dbReference type="NCBI Taxonomy" id="4572"/>
    <lineage>
        <taxon>Eukaryota</taxon>
        <taxon>Viridiplantae</taxon>
        <taxon>Streptophyta</taxon>
        <taxon>Embryophyta</taxon>
        <taxon>Tracheophyta</taxon>
        <taxon>Spermatophyta</taxon>
        <taxon>Magnoliopsida</taxon>
        <taxon>Liliopsida</taxon>
        <taxon>Poales</taxon>
        <taxon>Poaceae</taxon>
        <taxon>BOP clade</taxon>
        <taxon>Pooideae</taxon>
        <taxon>Triticodae</taxon>
        <taxon>Triticeae</taxon>
        <taxon>Triticinae</taxon>
        <taxon>Triticum</taxon>
    </lineage>
</organism>
<evidence type="ECO:0000313" key="1">
    <source>
        <dbReference type="EnsemblPlants" id="TuG1812G0600001677.01.T01.cds287795"/>
    </source>
</evidence>
<protein>
    <submittedName>
        <fullName evidence="1">Uncharacterized protein</fullName>
    </submittedName>
</protein>
<reference evidence="1" key="3">
    <citation type="submission" date="2022-06" db="UniProtKB">
        <authorList>
            <consortium name="EnsemblPlants"/>
        </authorList>
    </citation>
    <scope>IDENTIFICATION</scope>
</reference>
<accession>A0A8R7QPK5</accession>
<dbReference type="Gramene" id="TuG1812G0600001677.01.T01">
    <property type="protein sequence ID" value="TuG1812G0600001677.01.T01.cds287795"/>
    <property type="gene ID" value="TuG1812G0600001677.01"/>
</dbReference>